<dbReference type="Proteomes" id="UP000277204">
    <property type="component" value="Unassembled WGS sequence"/>
</dbReference>
<dbReference type="EMBL" id="UZAI01002253">
    <property type="protein sequence ID" value="VDO69768.1"/>
    <property type="molecule type" value="Genomic_DNA"/>
</dbReference>
<protein>
    <submittedName>
        <fullName evidence="1">Uncharacterized protein</fullName>
    </submittedName>
</protein>
<proteinExistence type="predicted"/>
<gene>
    <name evidence="1" type="ORF">SMRZ_LOCUS6177</name>
</gene>
<evidence type="ECO:0000313" key="1">
    <source>
        <dbReference type="EMBL" id="VDO69768.1"/>
    </source>
</evidence>
<accession>A0A183LQV2</accession>
<keyword evidence="2" id="KW-1185">Reference proteome</keyword>
<sequence>MLLPTIKAIINLRTWNARTMWETWRVIQIAVKMKRYNLEVLEVSETHCMQIEQQRLALRELLLYSNHQEENVPHTQEVSMMLSVGQHTTK</sequence>
<name>A0A183LQV2_9TREM</name>
<organism evidence="1 2">
    <name type="scientific">Schistosoma margrebowiei</name>
    <dbReference type="NCBI Taxonomy" id="48269"/>
    <lineage>
        <taxon>Eukaryota</taxon>
        <taxon>Metazoa</taxon>
        <taxon>Spiralia</taxon>
        <taxon>Lophotrochozoa</taxon>
        <taxon>Platyhelminthes</taxon>
        <taxon>Trematoda</taxon>
        <taxon>Digenea</taxon>
        <taxon>Strigeidida</taxon>
        <taxon>Schistosomatoidea</taxon>
        <taxon>Schistosomatidae</taxon>
        <taxon>Schistosoma</taxon>
    </lineage>
</organism>
<reference evidence="1 2" key="1">
    <citation type="submission" date="2018-11" db="EMBL/GenBank/DDBJ databases">
        <authorList>
            <consortium name="Pathogen Informatics"/>
        </authorList>
    </citation>
    <scope>NUCLEOTIDE SEQUENCE [LARGE SCALE GENOMIC DNA]</scope>
    <source>
        <strain evidence="1 2">Zambia</strain>
    </source>
</reference>
<dbReference type="AlphaFoldDB" id="A0A183LQV2"/>
<evidence type="ECO:0000313" key="2">
    <source>
        <dbReference type="Proteomes" id="UP000277204"/>
    </source>
</evidence>